<feature type="region of interest" description="Disordered" evidence="1">
    <location>
        <begin position="1"/>
        <end position="24"/>
    </location>
</feature>
<evidence type="ECO:0000313" key="3">
    <source>
        <dbReference type="Proteomes" id="UP001224890"/>
    </source>
</evidence>
<name>A0AAJ0ALI6_9PEZI</name>
<organism evidence="2 3">
    <name type="scientific">Colletotrichum godetiae</name>
    <dbReference type="NCBI Taxonomy" id="1209918"/>
    <lineage>
        <taxon>Eukaryota</taxon>
        <taxon>Fungi</taxon>
        <taxon>Dikarya</taxon>
        <taxon>Ascomycota</taxon>
        <taxon>Pezizomycotina</taxon>
        <taxon>Sordariomycetes</taxon>
        <taxon>Hypocreomycetidae</taxon>
        <taxon>Glomerellales</taxon>
        <taxon>Glomerellaceae</taxon>
        <taxon>Colletotrichum</taxon>
        <taxon>Colletotrichum acutatum species complex</taxon>
    </lineage>
</organism>
<protein>
    <submittedName>
        <fullName evidence="2">Uncharacterized protein</fullName>
    </submittedName>
</protein>
<evidence type="ECO:0000313" key="2">
    <source>
        <dbReference type="EMBL" id="KAK1674623.1"/>
    </source>
</evidence>
<reference evidence="2" key="1">
    <citation type="submission" date="2021-06" db="EMBL/GenBank/DDBJ databases">
        <title>Comparative genomics, transcriptomics and evolutionary studies reveal genomic signatures of adaptation to plant cell wall in hemibiotrophic fungi.</title>
        <authorList>
            <consortium name="DOE Joint Genome Institute"/>
            <person name="Baroncelli R."/>
            <person name="Diaz J.F."/>
            <person name="Benocci T."/>
            <person name="Peng M."/>
            <person name="Battaglia E."/>
            <person name="Haridas S."/>
            <person name="Andreopoulos W."/>
            <person name="Labutti K."/>
            <person name="Pangilinan J."/>
            <person name="Floch G.L."/>
            <person name="Makela M.R."/>
            <person name="Henrissat B."/>
            <person name="Grigoriev I.V."/>
            <person name="Crouch J.A."/>
            <person name="De Vries R.P."/>
            <person name="Sukno S.A."/>
            <person name="Thon M.R."/>
        </authorList>
    </citation>
    <scope>NUCLEOTIDE SEQUENCE</scope>
    <source>
        <strain evidence="2">CBS 193.32</strain>
    </source>
</reference>
<dbReference type="AlphaFoldDB" id="A0AAJ0ALI6"/>
<comment type="caution">
    <text evidence="2">The sequence shown here is derived from an EMBL/GenBank/DDBJ whole genome shotgun (WGS) entry which is preliminary data.</text>
</comment>
<dbReference type="Proteomes" id="UP001224890">
    <property type="component" value="Unassembled WGS sequence"/>
</dbReference>
<dbReference type="EMBL" id="JAHMHR010000025">
    <property type="protein sequence ID" value="KAK1674623.1"/>
    <property type="molecule type" value="Genomic_DNA"/>
</dbReference>
<proteinExistence type="predicted"/>
<dbReference type="RefSeq" id="XP_060428626.1">
    <property type="nucleotide sequence ID" value="XM_060565808.1"/>
</dbReference>
<feature type="region of interest" description="Disordered" evidence="1">
    <location>
        <begin position="70"/>
        <end position="95"/>
    </location>
</feature>
<accession>A0AAJ0ALI6</accession>
<keyword evidence="3" id="KW-1185">Reference proteome</keyword>
<gene>
    <name evidence="2" type="ORF">BDP55DRAFT_179297</name>
</gene>
<dbReference type="GeneID" id="85450334"/>
<evidence type="ECO:0000256" key="1">
    <source>
        <dbReference type="SAM" id="MobiDB-lite"/>
    </source>
</evidence>
<sequence length="363" mass="40018">MDPKSPPEGLVGDEEISFKSPPFHDPSCLDEVNLAASASRISPIRVSSQFSNVPPNQTPSATHPLAVRVPSLGHPPVESSSQVSRPSALPTGSALPSLTSHGRYLRLSPWPSGERASLSSHSPSVFLTDLPSSTKGLGCALSRTISLLPKAGGFFRDVLSSCLHPPHSRLAVSWGKGGGGYGPVGGREKLCARLQRTRLAIWGCLQVREITRGTRTAGGCVHVCAPARPCKQTNYHLERTAIIPWFRRRHHRATWSLSRTRPKSPKKKKNPHWKKLLPHRLTSLVWSGASQPFDHPISSTRAPPAWSNSRRIAEPEPQPWHRRHFHLGHIPSESYSFCSCIWHWHLPVGPARFDRIDIEAKAD</sequence>